<dbReference type="InterPro" id="IPR005151">
    <property type="entry name" value="Tail-specific_protease"/>
</dbReference>
<dbReference type="SMART" id="SM00245">
    <property type="entry name" value="TSPc"/>
    <property type="match status" value="1"/>
</dbReference>
<proteinExistence type="predicted"/>
<dbReference type="Pfam" id="PF03572">
    <property type="entry name" value="Peptidase_S41"/>
    <property type="match status" value="1"/>
</dbReference>
<accession>A0A1H6A051</accession>
<evidence type="ECO:0000256" key="1">
    <source>
        <dbReference type="SAM" id="SignalP"/>
    </source>
</evidence>
<name>A0A1H6A051_9SPHI</name>
<dbReference type="PANTHER" id="PTHR32060:SF30">
    <property type="entry name" value="CARBOXY-TERMINAL PROCESSING PROTEASE CTPA"/>
    <property type="match status" value="1"/>
</dbReference>
<keyword evidence="4" id="KW-1185">Reference proteome</keyword>
<dbReference type="InterPro" id="IPR029045">
    <property type="entry name" value="ClpP/crotonase-like_dom_sf"/>
</dbReference>
<dbReference type="Gene3D" id="3.90.226.10">
    <property type="entry name" value="2-enoyl-CoA Hydratase, Chain A, domain 1"/>
    <property type="match status" value="1"/>
</dbReference>
<dbReference type="GO" id="GO:0030288">
    <property type="term" value="C:outer membrane-bounded periplasmic space"/>
    <property type="evidence" value="ECO:0007669"/>
    <property type="project" value="TreeGrafter"/>
</dbReference>
<sequence length="356" mass="39998">MRKFVASLWCCLFFLSSMAQQKAVEEIVDRFVDTLAAHSYMQQNMDFEQLRKETKLKVQDMTATDSLLPVLRQVVKGLKDHHSNVFQTDEKEDELALLKLIATTTYEQAGMPPRNFQHRMIEGKYAYINVPGVALEHKRTIDTLQKQIAHLDSQNPKAWIIDLTENDGGSYHPMIYPFHYLIDTVQTFSFANGKKDVHGNDVLENPFKVPSNGLYIDNSLEARTIGIDSVQAKPIQHHDIPIIVLISNITGSSGEITAVHFKGQKNVTLVGNKTSGLTSSNSVFAIGGGYYLNLMTELLHDRTGKTYAIGEGVDPDIPVDIKMPADLKNFQQRLAYVKANKDVFLQKAIMVLESLE</sequence>
<feature type="domain" description="Tail specific protease" evidence="2">
    <location>
        <begin position="90"/>
        <end position="320"/>
    </location>
</feature>
<feature type="signal peptide" evidence="1">
    <location>
        <begin position="1"/>
        <end position="19"/>
    </location>
</feature>
<organism evidence="3 4">
    <name type="scientific">Sphingobacterium lactis</name>
    <dbReference type="NCBI Taxonomy" id="797291"/>
    <lineage>
        <taxon>Bacteria</taxon>
        <taxon>Pseudomonadati</taxon>
        <taxon>Bacteroidota</taxon>
        <taxon>Sphingobacteriia</taxon>
        <taxon>Sphingobacteriales</taxon>
        <taxon>Sphingobacteriaceae</taxon>
        <taxon>Sphingobacterium</taxon>
    </lineage>
</organism>
<dbReference type="GO" id="GO:0004175">
    <property type="term" value="F:endopeptidase activity"/>
    <property type="evidence" value="ECO:0007669"/>
    <property type="project" value="TreeGrafter"/>
</dbReference>
<gene>
    <name evidence="3" type="ORF">SAMN05421877_107258</name>
</gene>
<dbReference type="GO" id="GO:0008236">
    <property type="term" value="F:serine-type peptidase activity"/>
    <property type="evidence" value="ECO:0007669"/>
    <property type="project" value="InterPro"/>
</dbReference>
<keyword evidence="1" id="KW-0732">Signal</keyword>
<feature type="chain" id="PRO_5009292102" evidence="1">
    <location>
        <begin position="20"/>
        <end position="356"/>
    </location>
</feature>
<evidence type="ECO:0000259" key="2">
    <source>
        <dbReference type="SMART" id="SM00245"/>
    </source>
</evidence>
<evidence type="ECO:0000313" key="4">
    <source>
        <dbReference type="Proteomes" id="UP000236731"/>
    </source>
</evidence>
<dbReference type="PANTHER" id="PTHR32060">
    <property type="entry name" value="TAIL-SPECIFIC PROTEASE"/>
    <property type="match status" value="1"/>
</dbReference>
<dbReference type="OrthoDB" id="7314861at2"/>
<evidence type="ECO:0000313" key="3">
    <source>
        <dbReference type="EMBL" id="SEG41821.1"/>
    </source>
</evidence>
<dbReference type="GO" id="GO:0006508">
    <property type="term" value="P:proteolysis"/>
    <property type="evidence" value="ECO:0007669"/>
    <property type="project" value="InterPro"/>
</dbReference>
<dbReference type="Proteomes" id="UP000236731">
    <property type="component" value="Unassembled WGS sequence"/>
</dbReference>
<dbReference type="RefSeq" id="WP_103906681.1">
    <property type="nucleotide sequence ID" value="NZ_CP049246.1"/>
</dbReference>
<dbReference type="EMBL" id="FNUT01000007">
    <property type="protein sequence ID" value="SEG41821.1"/>
    <property type="molecule type" value="Genomic_DNA"/>
</dbReference>
<dbReference type="GO" id="GO:0007165">
    <property type="term" value="P:signal transduction"/>
    <property type="evidence" value="ECO:0007669"/>
    <property type="project" value="TreeGrafter"/>
</dbReference>
<reference evidence="4" key="1">
    <citation type="submission" date="2016-10" db="EMBL/GenBank/DDBJ databases">
        <authorList>
            <person name="Varghese N."/>
            <person name="Submissions S."/>
        </authorList>
    </citation>
    <scope>NUCLEOTIDE SEQUENCE [LARGE SCALE GENOMIC DNA]</scope>
    <source>
        <strain evidence="4">DSM 22361</strain>
    </source>
</reference>
<protein>
    <submittedName>
        <fullName evidence="3">Peptidase family S41</fullName>
    </submittedName>
</protein>
<dbReference type="SUPFAM" id="SSF52096">
    <property type="entry name" value="ClpP/crotonase"/>
    <property type="match status" value="1"/>
</dbReference>
<dbReference type="AlphaFoldDB" id="A0A1H6A051"/>